<evidence type="ECO:0000313" key="1">
    <source>
        <dbReference type="EMBL" id="CAJ2502488.1"/>
    </source>
</evidence>
<accession>A0AAI8YFA7</accession>
<comment type="caution">
    <text evidence="1">The sequence shown here is derived from an EMBL/GenBank/DDBJ whole genome shotgun (WGS) entry which is preliminary data.</text>
</comment>
<evidence type="ECO:0000313" key="2">
    <source>
        <dbReference type="Proteomes" id="UP001295740"/>
    </source>
</evidence>
<name>A0AAI8YFA7_9PEZI</name>
<dbReference type="Proteomes" id="UP001295740">
    <property type="component" value="Unassembled WGS sequence"/>
</dbReference>
<dbReference type="EMBL" id="CAUWAG010000004">
    <property type="protein sequence ID" value="CAJ2502488.1"/>
    <property type="molecule type" value="Genomic_DNA"/>
</dbReference>
<reference evidence="1" key="1">
    <citation type="submission" date="2023-10" db="EMBL/GenBank/DDBJ databases">
        <authorList>
            <person name="Hackl T."/>
        </authorList>
    </citation>
    <scope>NUCLEOTIDE SEQUENCE</scope>
</reference>
<keyword evidence="2" id="KW-1185">Reference proteome</keyword>
<dbReference type="AlphaFoldDB" id="A0AAI8YFA7"/>
<protein>
    <submittedName>
        <fullName evidence="1">Uu.00g098820.m01.CDS01</fullName>
    </submittedName>
</protein>
<gene>
    <name evidence="1" type="ORF">KHLLAP_LOCUS2956</name>
</gene>
<sequence>MTHATHELTHDLYDTDASFSAIGDADADDFLNVDEDISSLESDVTDLEDFSDDDFNVTDQVYLCRECSSARILPEGATRVQQECF</sequence>
<proteinExistence type="predicted"/>
<organism evidence="1 2">
    <name type="scientific">Anthostomella pinea</name>
    <dbReference type="NCBI Taxonomy" id="933095"/>
    <lineage>
        <taxon>Eukaryota</taxon>
        <taxon>Fungi</taxon>
        <taxon>Dikarya</taxon>
        <taxon>Ascomycota</taxon>
        <taxon>Pezizomycotina</taxon>
        <taxon>Sordariomycetes</taxon>
        <taxon>Xylariomycetidae</taxon>
        <taxon>Xylariales</taxon>
        <taxon>Xylariaceae</taxon>
        <taxon>Anthostomella</taxon>
    </lineage>
</organism>